<evidence type="ECO:0000256" key="5">
    <source>
        <dbReference type="SAM" id="Phobius"/>
    </source>
</evidence>
<keyword evidence="8" id="KW-1185">Reference proteome</keyword>
<reference evidence="7" key="3">
    <citation type="submission" date="2023-05" db="EMBL/GenBank/DDBJ databases">
        <authorList>
            <person name="Smith C.H."/>
        </authorList>
    </citation>
    <scope>NUCLEOTIDE SEQUENCE</scope>
    <source>
        <strain evidence="7">CHS0354</strain>
        <tissue evidence="7">Mantle</tissue>
    </source>
</reference>
<feature type="transmembrane region" description="Helical" evidence="5">
    <location>
        <begin position="154"/>
        <end position="172"/>
    </location>
</feature>
<feature type="transmembrane region" description="Helical" evidence="5">
    <location>
        <begin position="84"/>
        <end position="104"/>
    </location>
</feature>
<reference evidence="7" key="2">
    <citation type="journal article" date="2021" name="Genome Biol. Evol.">
        <title>Developing a high-quality reference genome for a parasitic bivalve with doubly uniparental inheritance (Bivalvia: Unionida).</title>
        <authorList>
            <person name="Smith C.H."/>
        </authorList>
    </citation>
    <scope>NUCLEOTIDE SEQUENCE</scope>
    <source>
        <strain evidence="7">CHS0354</strain>
        <tissue evidence="7">Mantle</tissue>
    </source>
</reference>
<keyword evidence="2 5" id="KW-0812">Transmembrane</keyword>
<accession>A0AAE0T6R9</accession>
<evidence type="ECO:0000259" key="6">
    <source>
        <dbReference type="Pfam" id="PF07291"/>
    </source>
</evidence>
<dbReference type="Pfam" id="PF07291">
    <property type="entry name" value="MauE"/>
    <property type="match status" value="1"/>
</dbReference>
<name>A0AAE0T6R9_9BIVA</name>
<sequence length="320" mass="36025">MAIALNIHFPQKISDAEKHKRSNETSLADDKRNEKSCIPVQNDVSFLHYIYSREYKNGQGNRNHNEKKDSRDGRLVAPFYLKKIVLPVGMFMVVMFTGYMAILAFEGETGNCGCFGDIVVMSPIQTIIKNIALLLGMVYLYFNVEERNEHVLDVAVIMVASLIVPGFVSPVLKSEGPPQGAVQQEGKAVIALKQFPIEKYNKVIVDSMGRKIDISVGTKLVAVFNMDCGYCRVEATGIGKLMKEAKKFPEMYCLYYGTTAVTEFEKNTQVKVPNKKITRDEYISLILENKSSTVYWLENGIAKAHWGDHMAQKLKEAFNL</sequence>
<evidence type="ECO:0000256" key="2">
    <source>
        <dbReference type="ARBA" id="ARBA00022692"/>
    </source>
</evidence>
<dbReference type="GO" id="GO:0030416">
    <property type="term" value="P:methylamine metabolic process"/>
    <property type="evidence" value="ECO:0007669"/>
    <property type="project" value="InterPro"/>
</dbReference>
<evidence type="ECO:0000256" key="4">
    <source>
        <dbReference type="ARBA" id="ARBA00023136"/>
    </source>
</evidence>
<reference evidence="7" key="1">
    <citation type="journal article" date="2021" name="Genome Biol. Evol.">
        <title>A High-Quality Reference Genome for a Parasitic Bivalve with Doubly Uniparental Inheritance (Bivalvia: Unionida).</title>
        <authorList>
            <person name="Smith C.H."/>
        </authorList>
    </citation>
    <scope>NUCLEOTIDE SEQUENCE</scope>
    <source>
        <strain evidence="7">CHS0354</strain>
    </source>
</reference>
<protein>
    <recommendedName>
        <fullName evidence="6">Methylamine utilisation protein MauE domain-containing protein</fullName>
    </recommendedName>
</protein>
<dbReference type="AlphaFoldDB" id="A0AAE0T6R9"/>
<dbReference type="GO" id="GO:0016020">
    <property type="term" value="C:membrane"/>
    <property type="evidence" value="ECO:0007669"/>
    <property type="project" value="UniProtKB-SubCell"/>
</dbReference>
<keyword evidence="4 5" id="KW-0472">Membrane</keyword>
<evidence type="ECO:0000256" key="1">
    <source>
        <dbReference type="ARBA" id="ARBA00004141"/>
    </source>
</evidence>
<feature type="transmembrane region" description="Helical" evidence="5">
    <location>
        <begin position="124"/>
        <end position="142"/>
    </location>
</feature>
<dbReference type="EMBL" id="JAEAOA010000085">
    <property type="protein sequence ID" value="KAK3604895.1"/>
    <property type="molecule type" value="Genomic_DNA"/>
</dbReference>
<proteinExistence type="predicted"/>
<evidence type="ECO:0000313" key="8">
    <source>
        <dbReference type="Proteomes" id="UP001195483"/>
    </source>
</evidence>
<keyword evidence="3 5" id="KW-1133">Transmembrane helix</keyword>
<evidence type="ECO:0000313" key="7">
    <source>
        <dbReference type="EMBL" id="KAK3604895.1"/>
    </source>
</evidence>
<comment type="subcellular location">
    <subcellularLocation>
        <location evidence="1">Membrane</location>
        <topology evidence="1">Multi-pass membrane protein</topology>
    </subcellularLocation>
</comment>
<evidence type="ECO:0000256" key="3">
    <source>
        <dbReference type="ARBA" id="ARBA00022989"/>
    </source>
</evidence>
<organism evidence="7 8">
    <name type="scientific">Potamilus streckersoni</name>
    <dbReference type="NCBI Taxonomy" id="2493646"/>
    <lineage>
        <taxon>Eukaryota</taxon>
        <taxon>Metazoa</taxon>
        <taxon>Spiralia</taxon>
        <taxon>Lophotrochozoa</taxon>
        <taxon>Mollusca</taxon>
        <taxon>Bivalvia</taxon>
        <taxon>Autobranchia</taxon>
        <taxon>Heteroconchia</taxon>
        <taxon>Palaeoheterodonta</taxon>
        <taxon>Unionida</taxon>
        <taxon>Unionoidea</taxon>
        <taxon>Unionidae</taxon>
        <taxon>Ambleminae</taxon>
        <taxon>Lampsilini</taxon>
        <taxon>Potamilus</taxon>
    </lineage>
</organism>
<comment type="caution">
    <text evidence="7">The sequence shown here is derived from an EMBL/GenBank/DDBJ whole genome shotgun (WGS) entry which is preliminary data.</text>
</comment>
<dbReference type="InterPro" id="IPR009908">
    <property type="entry name" value="Methylamine_util_MauE"/>
</dbReference>
<dbReference type="Proteomes" id="UP001195483">
    <property type="component" value="Unassembled WGS sequence"/>
</dbReference>
<gene>
    <name evidence="7" type="ORF">CHS0354_000558</name>
</gene>
<feature type="domain" description="Methylamine utilisation protein MauE" evidence="6">
    <location>
        <begin position="80"/>
        <end position="141"/>
    </location>
</feature>